<dbReference type="CDD" id="cd12152">
    <property type="entry name" value="F1-ATPase_delta"/>
    <property type="match status" value="1"/>
</dbReference>
<evidence type="ECO:0000313" key="13">
    <source>
        <dbReference type="Proteomes" id="UP000001876"/>
    </source>
</evidence>
<dbReference type="OMA" id="PHQTIYR"/>
<dbReference type="GeneID" id="9682079"/>
<evidence type="ECO:0000256" key="1">
    <source>
        <dbReference type="ARBA" id="ARBA00004273"/>
    </source>
</evidence>
<dbReference type="InterPro" id="IPR001469">
    <property type="entry name" value="ATP_synth_F1_dsu/esu"/>
</dbReference>
<evidence type="ECO:0000256" key="2">
    <source>
        <dbReference type="ARBA" id="ARBA00005712"/>
    </source>
</evidence>
<dbReference type="STRING" id="564608.C1MNZ5"/>
<keyword evidence="13" id="KW-1185">Reference proteome</keyword>
<keyword evidence="7" id="KW-0406">Ion transport</keyword>
<feature type="domain" description="ATP synthase F1 complex delta/epsilon subunit N-terminal" evidence="11">
    <location>
        <begin position="82"/>
        <end position="155"/>
    </location>
</feature>
<keyword evidence="6" id="KW-0809">Transit peptide</keyword>
<dbReference type="SUPFAM" id="SSF51344">
    <property type="entry name" value="Epsilon subunit of F1F0-ATP synthase N-terminal domain"/>
    <property type="match status" value="1"/>
</dbReference>
<evidence type="ECO:0000256" key="3">
    <source>
        <dbReference type="ARBA" id="ARBA00022448"/>
    </source>
</evidence>
<dbReference type="GO" id="GO:0005743">
    <property type="term" value="C:mitochondrial inner membrane"/>
    <property type="evidence" value="ECO:0007669"/>
    <property type="project" value="UniProtKB-SubCell"/>
</dbReference>
<dbReference type="GO" id="GO:0045259">
    <property type="term" value="C:proton-transporting ATP synthase complex"/>
    <property type="evidence" value="ECO:0007669"/>
    <property type="project" value="InterPro"/>
</dbReference>
<dbReference type="RefSeq" id="XP_003056730.1">
    <property type="nucleotide sequence ID" value="XM_003056684.1"/>
</dbReference>
<dbReference type="Gene3D" id="2.60.15.10">
    <property type="entry name" value="F0F1 ATP synthase delta/epsilon subunit, N-terminal"/>
    <property type="match status" value="1"/>
</dbReference>
<evidence type="ECO:0000256" key="4">
    <source>
        <dbReference type="ARBA" id="ARBA00022781"/>
    </source>
</evidence>
<protein>
    <submittedName>
        <fullName evidence="12">H+-or Na+-translocating f-type, v-type and A-type ATPase superfamily</fullName>
    </submittedName>
</protein>
<sequence>MALRQAMRRLGALSSQTSTAARAFTTSAPRLEATEAQKESIKSFMDAFDQNKPIPTMDLPSTPSNFMSPEREVPATPPEKMTLNFYMPHEIQFKDAEVDQVMIPATSGDFGVLPGHVPTVAQLRPGVVSVQLNSSETQKYFVSSGFAFVHANSVTDIMAVEAIPLEQLDDAAVKKGLADFNNKLVNAKDDYEKAAAQIGIEVCGAMNHALEGK</sequence>
<feature type="compositionally biased region" description="Low complexity" evidence="10">
    <location>
        <begin position="14"/>
        <end position="26"/>
    </location>
</feature>
<dbReference type="KEGG" id="mpp:MICPUCDRAFT_56087"/>
<evidence type="ECO:0000256" key="10">
    <source>
        <dbReference type="SAM" id="MobiDB-lite"/>
    </source>
</evidence>
<evidence type="ECO:0000256" key="8">
    <source>
        <dbReference type="ARBA" id="ARBA00023128"/>
    </source>
</evidence>
<accession>C1MNZ5</accession>
<dbReference type="EMBL" id="GG663737">
    <property type="protein sequence ID" value="EEH58375.1"/>
    <property type="molecule type" value="Genomic_DNA"/>
</dbReference>
<evidence type="ECO:0000256" key="9">
    <source>
        <dbReference type="ARBA" id="ARBA00023136"/>
    </source>
</evidence>
<dbReference type="NCBIfam" id="TIGR01216">
    <property type="entry name" value="ATP_synt_epsi"/>
    <property type="match status" value="1"/>
</dbReference>
<proteinExistence type="inferred from homology"/>
<comment type="similarity">
    <text evidence="2">Belongs to the ATPase epsilon chain family.</text>
</comment>
<dbReference type="AlphaFoldDB" id="C1MNZ5"/>
<evidence type="ECO:0000313" key="12">
    <source>
        <dbReference type="EMBL" id="EEH58375.1"/>
    </source>
</evidence>
<dbReference type="Proteomes" id="UP000001876">
    <property type="component" value="Unassembled WGS sequence"/>
</dbReference>
<organism evidence="13">
    <name type="scientific">Micromonas pusilla (strain CCMP1545)</name>
    <name type="common">Picoplanktonic green alga</name>
    <dbReference type="NCBI Taxonomy" id="564608"/>
    <lineage>
        <taxon>Eukaryota</taxon>
        <taxon>Viridiplantae</taxon>
        <taxon>Chlorophyta</taxon>
        <taxon>Mamiellophyceae</taxon>
        <taxon>Mamiellales</taxon>
        <taxon>Mamiellaceae</taxon>
        <taxon>Micromonas</taxon>
    </lineage>
</organism>
<comment type="subcellular location">
    <subcellularLocation>
        <location evidence="1">Mitochondrion inner membrane</location>
    </subcellularLocation>
</comment>
<evidence type="ECO:0000256" key="6">
    <source>
        <dbReference type="ARBA" id="ARBA00022946"/>
    </source>
</evidence>
<keyword evidence="5" id="KW-0999">Mitochondrion inner membrane</keyword>
<evidence type="ECO:0000259" key="11">
    <source>
        <dbReference type="Pfam" id="PF02823"/>
    </source>
</evidence>
<dbReference type="PANTHER" id="PTHR13822">
    <property type="entry name" value="ATP SYNTHASE DELTA/EPSILON CHAIN"/>
    <property type="match status" value="1"/>
</dbReference>
<dbReference type="eggNOG" id="KOG1758">
    <property type="taxonomic scope" value="Eukaryota"/>
</dbReference>
<name>C1MNZ5_MICPC</name>
<dbReference type="Gene3D" id="1.20.5.440">
    <property type="entry name" value="ATP synthase delta/epsilon subunit, C-terminal domain"/>
    <property type="match status" value="1"/>
</dbReference>
<dbReference type="GO" id="GO:0046933">
    <property type="term" value="F:proton-transporting ATP synthase activity, rotational mechanism"/>
    <property type="evidence" value="ECO:0007669"/>
    <property type="project" value="InterPro"/>
</dbReference>
<dbReference type="HAMAP" id="MF_00530">
    <property type="entry name" value="ATP_synth_epsil_bac"/>
    <property type="match status" value="1"/>
</dbReference>
<dbReference type="Pfam" id="PF02823">
    <property type="entry name" value="ATP-synt_DE_N"/>
    <property type="match status" value="1"/>
</dbReference>
<keyword evidence="9" id="KW-0472">Membrane</keyword>
<dbReference type="PANTHER" id="PTHR13822:SF7">
    <property type="entry name" value="ATP SYNTHASE SUBUNIT DELTA, MITOCHONDRIAL"/>
    <property type="match status" value="1"/>
</dbReference>
<dbReference type="InterPro" id="IPR020546">
    <property type="entry name" value="ATP_synth_F1_dsu/esu_N"/>
</dbReference>
<dbReference type="InterPro" id="IPR036771">
    <property type="entry name" value="ATPsynth_dsu/esu_N"/>
</dbReference>
<reference evidence="12 13" key="1">
    <citation type="journal article" date="2009" name="Science">
        <title>Green evolution and dynamic adaptations revealed by genomes of the marine picoeukaryotes Micromonas.</title>
        <authorList>
            <person name="Worden A.Z."/>
            <person name="Lee J.H."/>
            <person name="Mock T."/>
            <person name="Rouze P."/>
            <person name="Simmons M.P."/>
            <person name="Aerts A.L."/>
            <person name="Allen A.E."/>
            <person name="Cuvelier M.L."/>
            <person name="Derelle E."/>
            <person name="Everett M.V."/>
            <person name="Foulon E."/>
            <person name="Grimwood J."/>
            <person name="Gundlach H."/>
            <person name="Henrissat B."/>
            <person name="Napoli C."/>
            <person name="McDonald S.M."/>
            <person name="Parker M.S."/>
            <person name="Rombauts S."/>
            <person name="Salamov A."/>
            <person name="Von Dassow P."/>
            <person name="Badger J.H."/>
            <person name="Coutinho P.M."/>
            <person name="Demir E."/>
            <person name="Dubchak I."/>
            <person name="Gentemann C."/>
            <person name="Eikrem W."/>
            <person name="Gready J.E."/>
            <person name="John U."/>
            <person name="Lanier W."/>
            <person name="Lindquist E.A."/>
            <person name="Lucas S."/>
            <person name="Mayer K.F."/>
            <person name="Moreau H."/>
            <person name="Not F."/>
            <person name="Otillar R."/>
            <person name="Panaud O."/>
            <person name="Pangilinan J."/>
            <person name="Paulsen I."/>
            <person name="Piegu B."/>
            <person name="Poliakov A."/>
            <person name="Robbens S."/>
            <person name="Schmutz J."/>
            <person name="Toulza E."/>
            <person name="Wyss T."/>
            <person name="Zelensky A."/>
            <person name="Zhou K."/>
            <person name="Armbrust E.V."/>
            <person name="Bhattacharya D."/>
            <person name="Goodenough U.W."/>
            <person name="Van de Peer Y."/>
            <person name="Grigoriev I.V."/>
        </authorList>
    </citation>
    <scope>NUCLEOTIDE SEQUENCE [LARGE SCALE GENOMIC DNA]</scope>
    <source>
        <strain evidence="12 13">CCMP1545</strain>
    </source>
</reference>
<dbReference type="OrthoDB" id="270171at2759"/>
<keyword evidence="8" id="KW-0496">Mitochondrion</keyword>
<feature type="region of interest" description="Disordered" evidence="10">
    <location>
        <begin position="1"/>
        <end position="26"/>
    </location>
</feature>
<keyword evidence="4" id="KW-0375">Hydrogen ion transport</keyword>
<gene>
    <name evidence="12" type="ORF">MICPUCDRAFT_56087</name>
</gene>
<keyword evidence="3" id="KW-0813">Transport</keyword>
<evidence type="ECO:0000256" key="5">
    <source>
        <dbReference type="ARBA" id="ARBA00022792"/>
    </source>
</evidence>
<evidence type="ECO:0000256" key="7">
    <source>
        <dbReference type="ARBA" id="ARBA00023065"/>
    </source>
</evidence>